<sequence>MKRSNRNMSKKSWFVIPFVSAGVMLLLAVVQVIHMITPQVGVWAPPDRGEVLRTVSYPLLIALMFMLSGVFKLVIYKKEKKRQE</sequence>
<proteinExistence type="predicted"/>
<evidence type="ECO:0000256" key="1">
    <source>
        <dbReference type="SAM" id="Phobius"/>
    </source>
</evidence>
<accession>A0ABQ1Q561</accession>
<dbReference type="Proteomes" id="UP000642571">
    <property type="component" value="Unassembled WGS sequence"/>
</dbReference>
<comment type="caution">
    <text evidence="2">The sequence shown here is derived from an EMBL/GenBank/DDBJ whole genome shotgun (WGS) entry which is preliminary data.</text>
</comment>
<dbReference type="EMBL" id="BMIN01000008">
    <property type="protein sequence ID" value="GGD14004.1"/>
    <property type="molecule type" value="Genomic_DNA"/>
</dbReference>
<keyword evidence="1" id="KW-0812">Transmembrane</keyword>
<keyword evidence="1" id="KW-1133">Transmembrane helix</keyword>
<keyword evidence="3" id="KW-1185">Reference proteome</keyword>
<evidence type="ECO:0000313" key="3">
    <source>
        <dbReference type="Proteomes" id="UP000642571"/>
    </source>
</evidence>
<protein>
    <submittedName>
        <fullName evidence="2">Uncharacterized protein</fullName>
    </submittedName>
</protein>
<dbReference type="RefSeq" id="WP_188653690.1">
    <property type="nucleotide sequence ID" value="NZ_BMIN01000008.1"/>
</dbReference>
<keyword evidence="1" id="KW-0472">Membrane</keyword>
<feature type="transmembrane region" description="Helical" evidence="1">
    <location>
        <begin position="12"/>
        <end position="36"/>
    </location>
</feature>
<reference evidence="3" key="1">
    <citation type="journal article" date="2019" name="Int. J. Syst. Evol. Microbiol.">
        <title>The Global Catalogue of Microorganisms (GCM) 10K type strain sequencing project: providing services to taxonomists for standard genome sequencing and annotation.</title>
        <authorList>
            <consortium name="The Broad Institute Genomics Platform"/>
            <consortium name="The Broad Institute Genome Sequencing Center for Infectious Disease"/>
            <person name="Wu L."/>
            <person name="Ma J."/>
        </authorList>
    </citation>
    <scope>NUCLEOTIDE SEQUENCE [LARGE SCALE GENOMIC DNA]</scope>
    <source>
        <strain evidence="3">CGMCC 1.15353</strain>
    </source>
</reference>
<gene>
    <name evidence="2" type="ORF">GCM10011389_22080</name>
</gene>
<evidence type="ECO:0000313" key="2">
    <source>
        <dbReference type="EMBL" id="GGD14004.1"/>
    </source>
</evidence>
<name>A0ABQ1Q561_9BACI</name>
<feature type="transmembrane region" description="Helical" evidence="1">
    <location>
        <begin position="56"/>
        <end position="75"/>
    </location>
</feature>
<organism evidence="2 3">
    <name type="scientific">Pontibacillus salipaludis</name>
    <dbReference type="NCBI Taxonomy" id="1697394"/>
    <lineage>
        <taxon>Bacteria</taxon>
        <taxon>Bacillati</taxon>
        <taxon>Bacillota</taxon>
        <taxon>Bacilli</taxon>
        <taxon>Bacillales</taxon>
        <taxon>Bacillaceae</taxon>
        <taxon>Pontibacillus</taxon>
    </lineage>
</organism>